<accession>A0A182MN88</accession>
<proteinExistence type="predicted"/>
<keyword evidence="1" id="KW-1133">Transmembrane helix</keyword>
<name>A0A182MN88_9DIPT</name>
<reference evidence="2" key="2">
    <citation type="submission" date="2020-05" db="UniProtKB">
        <authorList>
            <consortium name="EnsemblMetazoa"/>
        </authorList>
    </citation>
    <scope>IDENTIFICATION</scope>
    <source>
        <strain evidence="2">A-37</strain>
    </source>
</reference>
<evidence type="ECO:0000313" key="3">
    <source>
        <dbReference type="Proteomes" id="UP000075883"/>
    </source>
</evidence>
<reference evidence="3" key="1">
    <citation type="submission" date="2013-09" db="EMBL/GenBank/DDBJ databases">
        <title>The Genome Sequence of Anopheles culicifacies species A.</title>
        <authorList>
            <consortium name="The Broad Institute Genomics Platform"/>
            <person name="Neafsey D.E."/>
            <person name="Besansky N."/>
            <person name="Howell P."/>
            <person name="Walton C."/>
            <person name="Young S.K."/>
            <person name="Zeng Q."/>
            <person name="Gargeya S."/>
            <person name="Fitzgerald M."/>
            <person name="Haas B."/>
            <person name="Abouelleil A."/>
            <person name="Allen A.W."/>
            <person name="Alvarado L."/>
            <person name="Arachchi H.M."/>
            <person name="Berlin A.M."/>
            <person name="Chapman S.B."/>
            <person name="Gainer-Dewar J."/>
            <person name="Goldberg J."/>
            <person name="Griggs A."/>
            <person name="Gujja S."/>
            <person name="Hansen M."/>
            <person name="Howarth C."/>
            <person name="Imamovic A."/>
            <person name="Ireland A."/>
            <person name="Larimer J."/>
            <person name="McCowan C."/>
            <person name="Murphy C."/>
            <person name="Pearson M."/>
            <person name="Poon T.W."/>
            <person name="Priest M."/>
            <person name="Roberts A."/>
            <person name="Saif S."/>
            <person name="Shea T."/>
            <person name="Sisk P."/>
            <person name="Sykes S."/>
            <person name="Wortman J."/>
            <person name="Nusbaum C."/>
            <person name="Birren B."/>
        </authorList>
    </citation>
    <scope>NUCLEOTIDE SEQUENCE [LARGE SCALE GENOMIC DNA]</scope>
    <source>
        <strain evidence="3">A-37</strain>
    </source>
</reference>
<dbReference type="Proteomes" id="UP000075883">
    <property type="component" value="Unassembled WGS sequence"/>
</dbReference>
<evidence type="ECO:0000313" key="2">
    <source>
        <dbReference type="EnsemblMetazoa" id="ACUA022333-PA"/>
    </source>
</evidence>
<dbReference type="AlphaFoldDB" id="A0A182MN88"/>
<keyword evidence="1" id="KW-0812">Transmembrane</keyword>
<keyword evidence="3" id="KW-1185">Reference proteome</keyword>
<protein>
    <submittedName>
        <fullName evidence="2">Uncharacterized protein</fullName>
    </submittedName>
</protein>
<sequence length="166" mass="18257">MPKATNIPATLNGLGRSLIVGSPKVGKYWAVTGAYRTRSIREDALLINRFNKNRANTENAVPVGCFVEICHKISTKKTTNHKVVMIGTRTHVDDLQNYTLGAHPSWRIRESGSTPCSPGGLIVPDYGTKKQEKIFKEFRQLLILLLISALKCCLFASNAATGTKND</sequence>
<organism evidence="2 3">
    <name type="scientific">Anopheles culicifacies</name>
    <dbReference type="NCBI Taxonomy" id="139723"/>
    <lineage>
        <taxon>Eukaryota</taxon>
        <taxon>Metazoa</taxon>
        <taxon>Ecdysozoa</taxon>
        <taxon>Arthropoda</taxon>
        <taxon>Hexapoda</taxon>
        <taxon>Insecta</taxon>
        <taxon>Pterygota</taxon>
        <taxon>Neoptera</taxon>
        <taxon>Endopterygota</taxon>
        <taxon>Diptera</taxon>
        <taxon>Nematocera</taxon>
        <taxon>Culicoidea</taxon>
        <taxon>Culicidae</taxon>
        <taxon>Anophelinae</taxon>
        <taxon>Anopheles</taxon>
        <taxon>culicifacies species complex</taxon>
    </lineage>
</organism>
<keyword evidence="1" id="KW-0472">Membrane</keyword>
<dbReference type="EnsemblMetazoa" id="ACUA022333-RA">
    <property type="protein sequence ID" value="ACUA022333-PA"/>
    <property type="gene ID" value="ACUA022333"/>
</dbReference>
<evidence type="ECO:0000256" key="1">
    <source>
        <dbReference type="SAM" id="Phobius"/>
    </source>
</evidence>
<feature type="transmembrane region" description="Helical" evidence="1">
    <location>
        <begin position="141"/>
        <end position="160"/>
    </location>
</feature>
<dbReference type="VEuPathDB" id="VectorBase:ACUA022333"/>
<dbReference type="EMBL" id="AXCM01003774">
    <property type="status" value="NOT_ANNOTATED_CDS"/>
    <property type="molecule type" value="Genomic_DNA"/>
</dbReference>